<gene>
    <name evidence="1" type="ORF">QAD02_021061</name>
</gene>
<keyword evidence="2" id="KW-1185">Reference proteome</keyword>
<protein>
    <submittedName>
        <fullName evidence="1">Uncharacterized protein</fullName>
    </submittedName>
</protein>
<feature type="non-terminal residue" evidence="1">
    <location>
        <position position="175"/>
    </location>
</feature>
<reference evidence="1" key="1">
    <citation type="submission" date="2023-04" db="EMBL/GenBank/DDBJ databases">
        <title>A chromosome-level genome assembly of the parasitoid wasp Eretmocerus hayati.</title>
        <authorList>
            <person name="Zhong Y."/>
            <person name="Liu S."/>
            <person name="Liu Y."/>
        </authorList>
    </citation>
    <scope>NUCLEOTIDE SEQUENCE</scope>
    <source>
        <strain evidence="1">ZJU_SS_LIU_2023</strain>
    </source>
</reference>
<sequence>EYKESMRQQRANEAVAVYKSRNYSLSAEDLDTNGMAHSKKIPLVPTTAAVREQTRILMHPLVQKTIPNDNVGIGELQEEHSFTIRRGFERAKEEADLIQELRHQIETRLKMSLPEDLSIGLADGVVLCHLANNIRPRSVASVHVPSSAAPKLPIARSRRNVDNFLEACKRIGIKE</sequence>
<accession>A0ACC2PP80</accession>
<dbReference type="EMBL" id="CM056741">
    <property type="protein sequence ID" value="KAJ8685268.1"/>
    <property type="molecule type" value="Genomic_DNA"/>
</dbReference>
<name>A0ACC2PP80_9HYME</name>
<dbReference type="Proteomes" id="UP001239111">
    <property type="component" value="Chromosome 1"/>
</dbReference>
<feature type="non-terminal residue" evidence="1">
    <location>
        <position position="1"/>
    </location>
</feature>
<evidence type="ECO:0000313" key="1">
    <source>
        <dbReference type="EMBL" id="KAJ8685268.1"/>
    </source>
</evidence>
<evidence type="ECO:0000313" key="2">
    <source>
        <dbReference type="Proteomes" id="UP001239111"/>
    </source>
</evidence>
<proteinExistence type="predicted"/>
<comment type="caution">
    <text evidence="1">The sequence shown here is derived from an EMBL/GenBank/DDBJ whole genome shotgun (WGS) entry which is preliminary data.</text>
</comment>
<organism evidence="1 2">
    <name type="scientific">Eretmocerus hayati</name>
    <dbReference type="NCBI Taxonomy" id="131215"/>
    <lineage>
        <taxon>Eukaryota</taxon>
        <taxon>Metazoa</taxon>
        <taxon>Ecdysozoa</taxon>
        <taxon>Arthropoda</taxon>
        <taxon>Hexapoda</taxon>
        <taxon>Insecta</taxon>
        <taxon>Pterygota</taxon>
        <taxon>Neoptera</taxon>
        <taxon>Endopterygota</taxon>
        <taxon>Hymenoptera</taxon>
        <taxon>Apocrita</taxon>
        <taxon>Proctotrupomorpha</taxon>
        <taxon>Chalcidoidea</taxon>
        <taxon>Aphelinidae</taxon>
        <taxon>Aphelininae</taxon>
        <taxon>Eretmocerus</taxon>
    </lineage>
</organism>